<dbReference type="AlphaFoldDB" id="A0A2X0JAA7"/>
<dbReference type="SUPFAM" id="SSF46946">
    <property type="entry name" value="S13-like H2TH domain"/>
    <property type="match status" value="1"/>
</dbReference>
<reference evidence="1 2" key="1">
    <citation type="submission" date="2018-06" db="EMBL/GenBank/DDBJ databases">
        <title>Streptacidiphilus pinicola sp. nov., isolated from pine grove soil.</title>
        <authorList>
            <person name="Roh S.G."/>
            <person name="Park S."/>
            <person name="Kim M.-K."/>
            <person name="Yun B.-R."/>
            <person name="Park J."/>
            <person name="Kim M.J."/>
            <person name="Kim Y.S."/>
            <person name="Kim S.B."/>
        </authorList>
    </citation>
    <scope>NUCLEOTIDE SEQUENCE [LARGE SCALE GENOMIC DNA]</scope>
    <source>
        <strain evidence="1 2">MMS16-CNU450</strain>
    </source>
</reference>
<evidence type="ECO:0000313" key="1">
    <source>
        <dbReference type="EMBL" id="RAG87166.1"/>
    </source>
</evidence>
<accession>A0A2X0JAA7</accession>
<sequence length="125" mass="12901">MWQAIERKAAIMLGRTSGPAPADRISPALRRAQEMLLAAVAEGGPARLAHVCLDAWDGGDAVAAGMSLGALLRALPGMGPITAHEILAQLRASEATCVGELDHAQRVALPAALARARRPHTAAGE</sequence>
<keyword evidence="2" id="KW-1185">Reference proteome</keyword>
<name>A0A2X0JAA7_9ACTN</name>
<dbReference type="Gene3D" id="1.10.8.50">
    <property type="match status" value="1"/>
</dbReference>
<protein>
    <submittedName>
        <fullName evidence="1">Uncharacterized protein</fullName>
    </submittedName>
</protein>
<dbReference type="EMBL" id="QKYN01000010">
    <property type="protein sequence ID" value="RAG87166.1"/>
    <property type="molecule type" value="Genomic_DNA"/>
</dbReference>
<dbReference type="Proteomes" id="UP000248889">
    <property type="component" value="Unassembled WGS sequence"/>
</dbReference>
<comment type="caution">
    <text evidence="1">The sequence shown here is derived from an EMBL/GenBank/DDBJ whole genome shotgun (WGS) entry which is preliminary data.</text>
</comment>
<evidence type="ECO:0000313" key="2">
    <source>
        <dbReference type="Proteomes" id="UP000248889"/>
    </source>
</evidence>
<organism evidence="1 2">
    <name type="scientific">Streptacidiphilus pinicola</name>
    <dbReference type="NCBI Taxonomy" id="2219663"/>
    <lineage>
        <taxon>Bacteria</taxon>
        <taxon>Bacillati</taxon>
        <taxon>Actinomycetota</taxon>
        <taxon>Actinomycetes</taxon>
        <taxon>Kitasatosporales</taxon>
        <taxon>Streptomycetaceae</taxon>
        <taxon>Streptacidiphilus</taxon>
    </lineage>
</organism>
<proteinExistence type="predicted"/>
<gene>
    <name evidence="1" type="ORF">DN069_02665</name>
</gene>
<dbReference type="GO" id="GO:0003676">
    <property type="term" value="F:nucleic acid binding"/>
    <property type="evidence" value="ECO:0007669"/>
    <property type="project" value="InterPro"/>
</dbReference>
<dbReference type="InterPro" id="IPR010979">
    <property type="entry name" value="Ribosomal_uS13-like_H2TH"/>
</dbReference>